<dbReference type="RefSeq" id="WP_110312567.1">
    <property type="nucleotide sequence ID" value="NZ_QICL01000044.1"/>
</dbReference>
<sequence>MSLRLSVLFICLSIFTNTIAQVDIFSSMDSTFNAYVKNMDDEYTSYTEKMDEDFYKYLMQDWDAFTVLDPLEEESYSSEPQFSNTFLVKSVPYPVYTPKKNAFYEKISFKFFEERITLEIDAKIRLNLKSASEREVAEGWKKLTDCDFGKIIEEIGLIKSKLHLNDWAVYCLVHQVALQIFPTKQYNEKALFISFILAHAGYDIRLGRIEDKSNTIRMIILLPFRTDVYKNKRTKILGKYYYIEPLLESFDVNKLGIYNENKIYSYKKNFELAKADINLSINRTPLLGSTVIQKSIENSSAKTISKIRWKKGLTDFYNTYPRTLLPIYLNTPLSPELKESLYATLKDLLNDKNKKKATQEILKWFFYSFPYKSDEVERTFFAEQTVLYDYSDCEDRAILFARIIKELLQLNVALFVFDGHVATGVCFETEVSGFSKSFNVLKYTICDPSSKVSTVGYIMDEYSNNKVTIVPLHSVN</sequence>
<evidence type="ECO:0000313" key="2">
    <source>
        <dbReference type="EMBL" id="PXV58816.1"/>
    </source>
</evidence>
<keyword evidence="1" id="KW-0732">Signal</keyword>
<dbReference type="OrthoDB" id="9816224at2"/>
<keyword evidence="3" id="KW-1185">Reference proteome</keyword>
<accession>A0A2V3PJP9</accession>
<evidence type="ECO:0008006" key="4">
    <source>
        <dbReference type="Google" id="ProtNLM"/>
    </source>
</evidence>
<name>A0A2V3PJP9_9BACT</name>
<evidence type="ECO:0000256" key="1">
    <source>
        <dbReference type="SAM" id="SignalP"/>
    </source>
</evidence>
<dbReference type="EMBL" id="QICL01000044">
    <property type="protein sequence ID" value="PXV58816.1"/>
    <property type="molecule type" value="Genomic_DNA"/>
</dbReference>
<feature type="chain" id="PRO_5015940491" description="Transglutaminase superfamily protein" evidence="1">
    <location>
        <begin position="21"/>
        <end position="476"/>
    </location>
</feature>
<protein>
    <recommendedName>
        <fullName evidence="4">Transglutaminase superfamily protein</fullName>
    </recommendedName>
</protein>
<proteinExistence type="predicted"/>
<reference evidence="2 3" key="1">
    <citation type="submission" date="2018-03" db="EMBL/GenBank/DDBJ databases">
        <title>Genomic Encyclopedia of Archaeal and Bacterial Type Strains, Phase II (KMG-II): from individual species to whole genera.</title>
        <authorList>
            <person name="Goeker M."/>
        </authorList>
    </citation>
    <scope>NUCLEOTIDE SEQUENCE [LARGE SCALE GENOMIC DNA]</scope>
    <source>
        <strain evidence="2 3">DSM 100214</strain>
    </source>
</reference>
<organism evidence="2 3">
    <name type="scientific">Dysgonomonas alginatilytica</name>
    <dbReference type="NCBI Taxonomy" id="1605892"/>
    <lineage>
        <taxon>Bacteria</taxon>
        <taxon>Pseudomonadati</taxon>
        <taxon>Bacteroidota</taxon>
        <taxon>Bacteroidia</taxon>
        <taxon>Bacteroidales</taxon>
        <taxon>Dysgonomonadaceae</taxon>
        <taxon>Dysgonomonas</taxon>
    </lineage>
</organism>
<comment type="caution">
    <text evidence="2">The sequence shown here is derived from an EMBL/GenBank/DDBJ whole genome shotgun (WGS) entry which is preliminary data.</text>
</comment>
<dbReference type="AlphaFoldDB" id="A0A2V3PJP9"/>
<dbReference type="Proteomes" id="UP000247973">
    <property type="component" value="Unassembled WGS sequence"/>
</dbReference>
<feature type="signal peptide" evidence="1">
    <location>
        <begin position="1"/>
        <end position="20"/>
    </location>
</feature>
<evidence type="ECO:0000313" key="3">
    <source>
        <dbReference type="Proteomes" id="UP000247973"/>
    </source>
</evidence>
<gene>
    <name evidence="2" type="ORF">CLV62_14428</name>
</gene>